<reference evidence="2" key="1">
    <citation type="submission" date="2020-08" db="EMBL/GenBank/DDBJ databases">
        <title>Genome public.</title>
        <authorList>
            <person name="Liu C."/>
            <person name="Sun Q."/>
        </authorList>
    </citation>
    <scope>NUCLEOTIDE SEQUENCE</scope>
    <source>
        <strain evidence="2">N12</strain>
    </source>
</reference>
<organism evidence="2 3">
    <name type="scientific">Jilunia laotingensis</name>
    <dbReference type="NCBI Taxonomy" id="2763675"/>
    <lineage>
        <taxon>Bacteria</taxon>
        <taxon>Pseudomonadati</taxon>
        <taxon>Bacteroidota</taxon>
        <taxon>Bacteroidia</taxon>
        <taxon>Bacteroidales</taxon>
        <taxon>Bacteroidaceae</taxon>
        <taxon>Jilunia</taxon>
    </lineage>
</organism>
<feature type="domain" description="Exodeoxyribonuclease X-like C-terminal" evidence="1">
    <location>
        <begin position="111"/>
        <end position="134"/>
    </location>
</feature>
<gene>
    <name evidence="2" type="ORF">H8744_08135</name>
</gene>
<evidence type="ECO:0000313" key="3">
    <source>
        <dbReference type="Proteomes" id="UP000651085"/>
    </source>
</evidence>
<accession>A0A926IPF1</accession>
<dbReference type="AlphaFoldDB" id="A0A926IPF1"/>
<comment type="caution">
    <text evidence="2">The sequence shown here is derived from an EMBL/GenBank/DDBJ whole genome shotgun (WGS) entry which is preliminary data.</text>
</comment>
<evidence type="ECO:0000313" key="2">
    <source>
        <dbReference type="EMBL" id="MBC8593219.1"/>
    </source>
</evidence>
<dbReference type="InterPro" id="IPR046768">
    <property type="entry name" value="ExoX-like_C"/>
</dbReference>
<name>A0A926IPF1_9BACT</name>
<dbReference type="RefSeq" id="WP_262434364.1">
    <property type="nucleotide sequence ID" value="NZ_JACRTF010000001.1"/>
</dbReference>
<proteinExistence type="predicted"/>
<dbReference type="EMBL" id="JACRTF010000001">
    <property type="protein sequence ID" value="MBC8593219.1"/>
    <property type="molecule type" value="Genomic_DNA"/>
</dbReference>
<keyword evidence="3" id="KW-1185">Reference proteome</keyword>
<dbReference type="Pfam" id="PF20600">
    <property type="entry name" value="ExoX-like_C"/>
    <property type="match status" value="1"/>
</dbReference>
<sequence>MANPRLPGVPVTEENLLYAKLNEYNRGRTSFKETGAYLVVLPRPGHDSYSLWIFSPELKKQSILFIHDLSPDIHESLRMASTMLYFSRRCLLIVEYNFKRMQSNGDDIIPYGKYRGHYLHEILKVDPSYLSWIAYKFIPKIQKQERFVHIAKVYHSVHMDLQLRKTMQKRETGRFLGNIGDKVTDLTLKVIKVRLEDDPYKTRINGDTVHFYVRQVVTLTDPAGNLVVIRFPSKTPSPVSCQLPALEHEYRANELVHIGSAKVARIYEIRGSKYTRLSHVKLLLEVKAYANPL</sequence>
<dbReference type="Proteomes" id="UP000651085">
    <property type="component" value="Unassembled WGS sequence"/>
</dbReference>
<protein>
    <recommendedName>
        <fullName evidence="1">Exodeoxyribonuclease X-like C-terminal domain-containing protein</fullName>
    </recommendedName>
</protein>
<evidence type="ECO:0000259" key="1">
    <source>
        <dbReference type="Pfam" id="PF20600"/>
    </source>
</evidence>